<evidence type="ECO:0000256" key="1">
    <source>
        <dbReference type="ARBA" id="ARBA00000971"/>
    </source>
</evidence>
<evidence type="ECO:0000256" key="2">
    <source>
        <dbReference type="ARBA" id="ARBA00007656"/>
    </source>
</evidence>
<evidence type="ECO:0000256" key="8">
    <source>
        <dbReference type="SAM" id="MobiDB-lite"/>
    </source>
</evidence>
<evidence type="ECO:0000256" key="7">
    <source>
        <dbReference type="ARBA" id="ARBA00031484"/>
    </source>
</evidence>
<protein>
    <recommendedName>
        <fullName evidence="4">Parvulin-like PPIase</fullName>
        <ecNumber evidence="3">5.2.1.8</ecNumber>
    </recommendedName>
    <alternativeName>
        <fullName evidence="6">Peptidyl-prolyl cis-trans isomerase plp</fullName>
    </alternativeName>
    <alternativeName>
        <fullName evidence="7">Rotamase plp</fullName>
    </alternativeName>
</protein>
<evidence type="ECO:0000256" key="9">
    <source>
        <dbReference type="SAM" id="SignalP"/>
    </source>
</evidence>
<dbReference type="InterPro" id="IPR000297">
    <property type="entry name" value="PPIase_PpiC"/>
</dbReference>
<dbReference type="EC" id="5.2.1.8" evidence="3"/>
<dbReference type="Gene3D" id="3.10.50.40">
    <property type="match status" value="1"/>
</dbReference>
<evidence type="ECO:0000256" key="4">
    <source>
        <dbReference type="ARBA" id="ARBA00018370"/>
    </source>
</evidence>
<dbReference type="EMBL" id="CP021112">
    <property type="protein sequence ID" value="ARP99457.1"/>
    <property type="molecule type" value="Genomic_DNA"/>
</dbReference>
<dbReference type="GO" id="GO:0003755">
    <property type="term" value="F:peptidyl-prolyl cis-trans isomerase activity"/>
    <property type="evidence" value="ECO:0007669"/>
    <property type="project" value="UniProtKB-KW"/>
</dbReference>
<name>A0A1W6ZQD4_9HYPH</name>
<feature type="compositionally biased region" description="Basic and acidic residues" evidence="8">
    <location>
        <begin position="295"/>
        <end position="307"/>
    </location>
</feature>
<evidence type="ECO:0000313" key="11">
    <source>
        <dbReference type="Proteomes" id="UP000194137"/>
    </source>
</evidence>
<dbReference type="PANTHER" id="PTHR47245:SF2">
    <property type="entry name" value="PEPTIDYL-PROLYL CIS-TRANS ISOMERASE HP_0175-RELATED"/>
    <property type="match status" value="1"/>
</dbReference>
<organism evidence="10 11">
    <name type="scientific">Pseudorhodoplanes sinuspersici</name>
    <dbReference type="NCBI Taxonomy" id="1235591"/>
    <lineage>
        <taxon>Bacteria</taxon>
        <taxon>Pseudomonadati</taxon>
        <taxon>Pseudomonadota</taxon>
        <taxon>Alphaproteobacteria</taxon>
        <taxon>Hyphomicrobiales</taxon>
        <taxon>Pseudorhodoplanes</taxon>
    </lineage>
</organism>
<dbReference type="AlphaFoldDB" id="A0A1W6ZQD4"/>
<evidence type="ECO:0000313" key="10">
    <source>
        <dbReference type="EMBL" id="ARP99457.1"/>
    </source>
</evidence>
<dbReference type="Pfam" id="PF13616">
    <property type="entry name" value="Rotamase_3"/>
    <property type="match status" value="1"/>
</dbReference>
<reference evidence="10 11" key="1">
    <citation type="submission" date="2017-05" db="EMBL/GenBank/DDBJ databases">
        <title>Full genome sequence of Pseudorhodoplanes sinuspersici.</title>
        <authorList>
            <person name="Dastgheib S.M.M."/>
            <person name="Shavandi M."/>
            <person name="Tirandaz H."/>
        </authorList>
    </citation>
    <scope>NUCLEOTIDE SEQUENCE [LARGE SCALE GENOMIC DNA]</scope>
    <source>
        <strain evidence="10 11">RIPI110</strain>
    </source>
</reference>
<accession>A0A1W6ZQD4</accession>
<dbReference type="Proteomes" id="UP000194137">
    <property type="component" value="Chromosome"/>
</dbReference>
<proteinExistence type="inferred from homology"/>
<comment type="catalytic activity">
    <reaction evidence="1">
        <text>[protein]-peptidylproline (omega=180) = [protein]-peptidylproline (omega=0)</text>
        <dbReference type="Rhea" id="RHEA:16237"/>
        <dbReference type="Rhea" id="RHEA-COMP:10747"/>
        <dbReference type="Rhea" id="RHEA-COMP:10748"/>
        <dbReference type="ChEBI" id="CHEBI:83833"/>
        <dbReference type="ChEBI" id="CHEBI:83834"/>
        <dbReference type="EC" id="5.2.1.8"/>
    </reaction>
</comment>
<feature type="chain" id="PRO_5043343768" description="Parvulin-like PPIase" evidence="9">
    <location>
        <begin position="37"/>
        <end position="307"/>
    </location>
</feature>
<dbReference type="SUPFAM" id="SSF109998">
    <property type="entry name" value="Triger factor/SurA peptide-binding domain-like"/>
    <property type="match status" value="1"/>
</dbReference>
<dbReference type="Gene3D" id="1.10.8.1040">
    <property type="match status" value="1"/>
</dbReference>
<dbReference type="InterPro" id="IPR046357">
    <property type="entry name" value="PPIase_dom_sf"/>
</dbReference>
<keyword evidence="11" id="KW-1185">Reference proteome</keyword>
<keyword evidence="9" id="KW-0732">Signal</keyword>
<dbReference type="PROSITE" id="PS50198">
    <property type="entry name" value="PPIC_PPIASE_2"/>
    <property type="match status" value="1"/>
</dbReference>
<keyword evidence="10" id="KW-0413">Isomerase</keyword>
<dbReference type="InterPro" id="IPR027304">
    <property type="entry name" value="Trigger_fact/SurA_dom_sf"/>
</dbReference>
<gene>
    <name evidence="10" type="ORF">CAK95_10445</name>
</gene>
<dbReference type="InterPro" id="IPR050245">
    <property type="entry name" value="PrsA_foldase"/>
</dbReference>
<dbReference type="SUPFAM" id="SSF54534">
    <property type="entry name" value="FKBP-like"/>
    <property type="match status" value="1"/>
</dbReference>
<dbReference type="PANTHER" id="PTHR47245">
    <property type="entry name" value="PEPTIDYLPROLYL ISOMERASE"/>
    <property type="match status" value="1"/>
</dbReference>
<dbReference type="STRING" id="1235591.CAK95_10445"/>
<keyword evidence="5" id="KW-0697">Rotamase</keyword>
<evidence type="ECO:0000256" key="5">
    <source>
        <dbReference type="ARBA" id="ARBA00023110"/>
    </source>
</evidence>
<evidence type="ECO:0000256" key="3">
    <source>
        <dbReference type="ARBA" id="ARBA00013194"/>
    </source>
</evidence>
<feature type="signal peptide" evidence="9">
    <location>
        <begin position="1"/>
        <end position="36"/>
    </location>
</feature>
<comment type="similarity">
    <text evidence="2">Belongs to the PpiC/parvulin rotamase family.</text>
</comment>
<dbReference type="OrthoDB" id="14196at2"/>
<feature type="region of interest" description="Disordered" evidence="8">
    <location>
        <begin position="277"/>
        <end position="307"/>
    </location>
</feature>
<dbReference type="RefSeq" id="WP_086087867.1">
    <property type="nucleotide sequence ID" value="NZ_CP021112.1"/>
</dbReference>
<dbReference type="KEGG" id="psin:CAK95_10445"/>
<sequence length="307" mass="33307">MNKPKFSLPTVQWRPVLTTLCATLAVAGLLTIQAGAQTDPVVAKVNGTEVKESDLKAAEEDIGAQLPPMAPEAKKEYLTTYVADMLLVSKAAEAKKLGDTPEFKKKMELARTKLLMEALLQNEAKAALTDDAMKKVYAEATKDMGNEQEVSARHILVESEDDAKKIAADLKKGGDFSAIAKEKSKDPGSKDNGGDLGFFSKDQMVPEFAEAAFKLDKGQVSDPVKSQFGWHVIRVDDKRTKQPPTFEQVKDQIESFVQRKAQADLIQKLRAEAKIEKIGDADPAAKPDAAPAAKPDAKSDTKAPAKK</sequence>
<evidence type="ECO:0000256" key="6">
    <source>
        <dbReference type="ARBA" id="ARBA00030642"/>
    </source>
</evidence>